<evidence type="ECO:0000256" key="3">
    <source>
        <dbReference type="ARBA" id="ARBA00022692"/>
    </source>
</evidence>
<dbReference type="STRING" id="2518989.IMCC3088_1485"/>
<keyword evidence="3 6" id="KW-0812">Transmembrane</keyword>
<dbReference type="AlphaFoldDB" id="F3L1Z5"/>
<gene>
    <name evidence="7" type="ORF">IMCC3088_1485</name>
</gene>
<feature type="transmembrane region" description="Helical" evidence="6">
    <location>
        <begin position="296"/>
        <end position="314"/>
    </location>
</feature>
<dbReference type="RefSeq" id="WP_009575782.1">
    <property type="nucleotide sequence ID" value="NZ_AEIG01000037.1"/>
</dbReference>
<feature type="transmembrane region" description="Helical" evidence="6">
    <location>
        <begin position="171"/>
        <end position="193"/>
    </location>
</feature>
<evidence type="ECO:0000256" key="4">
    <source>
        <dbReference type="ARBA" id="ARBA00022989"/>
    </source>
</evidence>
<feature type="transmembrane region" description="Helical" evidence="6">
    <location>
        <begin position="37"/>
        <end position="67"/>
    </location>
</feature>
<keyword evidence="6" id="KW-1003">Cell membrane</keyword>
<accession>F3L1Z5</accession>
<feature type="transmembrane region" description="Helical" evidence="6">
    <location>
        <begin position="245"/>
        <end position="266"/>
    </location>
</feature>
<comment type="subcellular location">
    <subcellularLocation>
        <location evidence="6">Cell membrane</location>
        <topology evidence="6">Multi-pass membrane protein</topology>
    </subcellularLocation>
    <subcellularLocation>
        <location evidence="1">Membrane</location>
        <topology evidence="1">Multi-pass membrane protein</topology>
    </subcellularLocation>
</comment>
<name>F3L1Z5_9GAMM</name>
<keyword evidence="5 6" id="KW-0472">Membrane</keyword>
<evidence type="ECO:0000256" key="1">
    <source>
        <dbReference type="ARBA" id="ARBA00004141"/>
    </source>
</evidence>
<dbReference type="PANTHER" id="PTHR31154">
    <property type="entry name" value="MEMBRANE TRANSPORTER PROTEIN"/>
    <property type="match status" value="1"/>
</dbReference>
<comment type="caution">
    <text evidence="7">The sequence shown here is derived from an EMBL/GenBank/DDBJ whole genome shotgun (WGS) entry which is preliminary data.</text>
</comment>
<dbReference type="Proteomes" id="UP000005615">
    <property type="component" value="Unassembled WGS sequence"/>
</dbReference>
<organism evidence="7 8">
    <name type="scientific">Aequoribacter fuscus</name>
    <dbReference type="NCBI Taxonomy" id="2518989"/>
    <lineage>
        <taxon>Bacteria</taxon>
        <taxon>Pseudomonadati</taxon>
        <taxon>Pseudomonadota</taxon>
        <taxon>Gammaproteobacteria</taxon>
        <taxon>Cellvibrionales</taxon>
        <taxon>Halieaceae</taxon>
        <taxon>Aequoribacter</taxon>
    </lineage>
</organism>
<protein>
    <recommendedName>
        <fullName evidence="6">Probable membrane transporter protein</fullName>
    </recommendedName>
</protein>
<dbReference type="PANTHER" id="PTHR31154:SF4">
    <property type="entry name" value="MEMBRANE TRANSPORTER PROTEIN"/>
    <property type="match status" value="1"/>
</dbReference>
<feature type="transmembrane region" description="Helical" evidence="6">
    <location>
        <begin position="109"/>
        <end position="126"/>
    </location>
</feature>
<dbReference type="Pfam" id="PF01925">
    <property type="entry name" value="TauE"/>
    <property type="match status" value="1"/>
</dbReference>
<feature type="transmembrane region" description="Helical" evidence="6">
    <location>
        <begin position="272"/>
        <end position="289"/>
    </location>
</feature>
<proteinExistence type="inferred from homology"/>
<dbReference type="eggNOG" id="COG0730">
    <property type="taxonomic scope" value="Bacteria"/>
</dbReference>
<dbReference type="EMBL" id="AEIG01000037">
    <property type="protein sequence ID" value="EGG29673.1"/>
    <property type="molecule type" value="Genomic_DNA"/>
</dbReference>
<evidence type="ECO:0000313" key="7">
    <source>
        <dbReference type="EMBL" id="EGG29673.1"/>
    </source>
</evidence>
<feature type="transmembrane region" description="Helical" evidence="6">
    <location>
        <begin position="6"/>
        <end position="25"/>
    </location>
</feature>
<feature type="transmembrane region" description="Helical" evidence="6">
    <location>
        <begin position="205"/>
        <end position="225"/>
    </location>
</feature>
<sequence>MNIRQYGPWLCFLVVFYGAWAAYFLTSDTWHLLGEHWPIALSMALGSYFAGSTPMGGGTVGFPVLVFGFDYPTHVGRDFSLAVQSIGMTSASLLIWCRKQALARTVLRGSIIGVTLGLPIGLFAISPWVSEFAVKALFSVLWASFGIYHLRYGRELRQQTGFISHHQSTDLRVGVLLGMIGGLTTVAFTGVGIDMLVYSTLILMYRANIAIAIPTSVVIMAYASVYGSVLQTLSGAWSPGVIEQWLTAAPVVALGAPLGVLVVSRLAPRTNIAIVSVLCLAQFAWFLLIERQYLSPLSVLLLIVLAATTWGLLIKLKDLSN</sequence>
<reference evidence="7 8" key="1">
    <citation type="journal article" date="2011" name="J. Bacteriol.">
        <title>Genome sequence of strain IMCC3088, a proteorhodopsin-containing marine bacterium belonging to the OM60/NOR5 clade.</title>
        <authorList>
            <person name="Jang Y."/>
            <person name="Oh H.M."/>
            <person name="Kang I."/>
            <person name="Lee K."/>
            <person name="Yang S.J."/>
            <person name="Cho J.C."/>
        </authorList>
    </citation>
    <scope>NUCLEOTIDE SEQUENCE [LARGE SCALE GENOMIC DNA]</scope>
    <source>
        <strain evidence="7 8">IMCC3088</strain>
    </source>
</reference>
<evidence type="ECO:0000256" key="6">
    <source>
        <dbReference type="RuleBase" id="RU363041"/>
    </source>
</evidence>
<evidence type="ECO:0000256" key="2">
    <source>
        <dbReference type="ARBA" id="ARBA00009142"/>
    </source>
</evidence>
<dbReference type="GO" id="GO:0005886">
    <property type="term" value="C:plasma membrane"/>
    <property type="evidence" value="ECO:0007669"/>
    <property type="project" value="UniProtKB-SubCell"/>
</dbReference>
<evidence type="ECO:0000313" key="8">
    <source>
        <dbReference type="Proteomes" id="UP000005615"/>
    </source>
</evidence>
<keyword evidence="8" id="KW-1185">Reference proteome</keyword>
<comment type="similarity">
    <text evidence="2 6">Belongs to the 4-toluene sulfonate uptake permease (TSUP) (TC 2.A.102) family.</text>
</comment>
<dbReference type="OrthoDB" id="128686at2"/>
<dbReference type="InterPro" id="IPR002781">
    <property type="entry name" value="TM_pro_TauE-like"/>
</dbReference>
<keyword evidence="4 6" id="KW-1133">Transmembrane helix</keyword>
<evidence type="ECO:0000256" key="5">
    <source>
        <dbReference type="ARBA" id="ARBA00023136"/>
    </source>
</evidence>